<protein>
    <submittedName>
        <fullName evidence="2">Cobalamin synthesis CobW domain protein</fullName>
    </submittedName>
</protein>
<accession>D7BMX8</accession>
<sequence>MNTHTLHVISCTDPLLTDVLGLALNTDPSATWHARIEINDDEADHIGILSITSATGDRFTTNLNGSCITCAVRAGMIEFLEGATSNDHYFFLPAGIELAHLCPGLANELHAINMQLGTVMHAIDSTNATTELLTHIPVAEHEAGLTPDDERCLAEIHALNLGYADLILLTGGHDTQGGELVEHLRAHDTLMADPFEDNILAITQGITHDPHAALERIHPATVQAWGGPDGHGTWTLDLTSERAFHPERLFDFAESLGSHGVCARGCFWLASRPSTICSWDALGGQVAISSAGEWDASEAHTHIIIVGIGDSSVTDAIEAGFMSALATQEEMLFSEVEDGLDQWLGSQTPNY</sequence>
<dbReference type="Proteomes" id="UP000000376">
    <property type="component" value="Chromosome"/>
</dbReference>
<dbReference type="HOGENOM" id="CLU_017452_2_2_11"/>
<dbReference type="InterPro" id="IPR011629">
    <property type="entry name" value="CobW-like_C"/>
</dbReference>
<name>D7BMX8_ARCHD</name>
<gene>
    <name evidence="2" type="ordered locus">Arch_0535</name>
</gene>
<dbReference type="KEGG" id="ahe:Arch_0535"/>
<dbReference type="AlphaFoldDB" id="D7BMX8"/>
<keyword evidence="3" id="KW-1185">Reference proteome</keyword>
<evidence type="ECO:0000313" key="2">
    <source>
        <dbReference type="EMBL" id="ADH92277.1"/>
    </source>
</evidence>
<proteinExistence type="predicted"/>
<organism evidence="2 3">
    <name type="scientific">Arcanobacterium haemolyticum (strain ATCC 9345 / DSM 20595 / CCM 5947 / CCUG 17215 / LMG 16163 / NBRC 15585 / NCTC 8452 / 11018)</name>
    <dbReference type="NCBI Taxonomy" id="644284"/>
    <lineage>
        <taxon>Bacteria</taxon>
        <taxon>Bacillati</taxon>
        <taxon>Actinomycetota</taxon>
        <taxon>Actinomycetes</taxon>
        <taxon>Actinomycetales</taxon>
        <taxon>Actinomycetaceae</taxon>
        <taxon>Arcanobacterium</taxon>
    </lineage>
</organism>
<reference evidence="2 3" key="1">
    <citation type="journal article" date="2010" name="Stand. Genomic Sci.">
        <title>Complete genome sequence of Arcanobacterium haemolyticum type strain (11018).</title>
        <authorList>
            <person name="Yasawong M."/>
            <person name="Teshima H."/>
            <person name="Lapidus A."/>
            <person name="Nolan M."/>
            <person name="Lucas S."/>
            <person name="Glavina Del Rio T."/>
            <person name="Tice H."/>
            <person name="Cheng J."/>
            <person name="Bruce D."/>
            <person name="Detter C."/>
            <person name="Tapia R."/>
            <person name="Han C."/>
            <person name="Goodwin L."/>
            <person name="Pitluck S."/>
            <person name="Liolios K."/>
            <person name="Ivanova N."/>
            <person name="Mavromatis K."/>
            <person name="Mikhailova N."/>
            <person name="Pati A."/>
            <person name="Chen A."/>
            <person name="Palaniappan K."/>
            <person name="Land M."/>
            <person name="Hauser L."/>
            <person name="Chang Y."/>
            <person name="Jeffries C."/>
            <person name="Rohde M."/>
            <person name="Sikorski J."/>
            <person name="Pukall R."/>
            <person name="Goker M."/>
            <person name="Woyke T."/>
            <person name="Bristow J."/>
            <person name="Eisen J."/>
            <person name="Markowitz V."/>
            <person name="Hugenholtz P."/>
            <person name="Kyrpides N."/>
            <person name="Klenk H."/>
        </authorList>
    </citation>
    <scope>NUCLEOTIDE SEQUENCE [LARGE SCALE GENOMIC DNA]</scope>
    <source>
        <strain evidence="3">ATCC 9345 / DSM 20595 / CCUG 17215 / LMG 16163 / NBRC 15585 / NCTC 8452 / 11018</strain>
    </source>
</reference>
<dbReference type="Pfam" id="PF07683">
    <property type="entry name" value="CobW_C"/>
    <property type="match status" value="1"/>
</dbReference>
<feature type="domain" description="CobW C-terminal" evidence="1">
    <location>
        <begin position="233"/>
        <end position="325"/>
    </location>
</feature>
<dbReference type="EMBL" id="CP002045">
    <property type="protein sequence ID" value="ADH92277.1"/>
    <property type="molecule type" value="Genomic_DNA"/>
</dbReference>
<evidence type="ECO:0000259" key="1">
    <source>
        <dbReference type="SMART" id="SM00833"/>
    </source>
</evidence>
<dbReference type="OrthoDB" id="9808822at2"/>
<dbReference type="STRING" id="644284.Arch_0535"/>
<evidence type="ECO:0000313" key="3">
    <source>
        <dbReference type="Proteomes" id="UP000000376"/>
    </source>
</evidence>
<dbReference type="SMART" id="SM00833">
    <property type="entry name" value="CobW_C"/>
    <property type="match status" value="1"/>
</dbReference>
<dbReference type="RefSeq" id="WP_013169775.1">
    <property type="nucleotide sequence ID" value="NC_014218.1"/>
</dbReference>
<dbReference type="eggNOG" id="COG0523">
    <property type="taxonomic scope" value="Bacteria"/>
</dbReference>